<dbReference type="InterPro" id="IPR011055">
    <property type="entry name" value="Dup_hybrid_motif"/>
</dbReference>
<evidence type="ECO:0000256" key="1">
    <source>
        <dbReference type="ARBA" id="ARBA00022729"/>
    </source>
</evidence>
<organism evidence="4">
    <name type="scientific">hydrothermal vent metagenome</name>
    <dbReference type="NCBI Taxonomy" id="652676"/>
    <lineage>
        <taxon>unclassified sequences</taxon>
        <taxon>metagenomes</taxon>
        <taxon>ecological metagenomes</taxon>
    </lineage>
</organism>
<evidence type="ECO:0000256" key="2">
    <source>
        <dbReference type="SAM" id="Coils"/>
    </source>
</evidence>
<dbReference type="PANTHER" id="PTHR21666:SF289">
    <property type="entry name" value="L-ALA--D-GLU ENDOPEPTIDASE"/>
    <property type="match status" value="1"/>
</dbReference>
<dbReference type="SUPFAM" id="SSF51261">
    <property type="entry name" value="Duplicated hybrid motif"/>
    <property type="match status" value="1"/>
</dbReference>
<reference evidence="4" key="1">
    <citation type="submission" date="2018-06" db="EMBL/GenBank/DDBJ databases">
        <authorList>
            <person name="Zhirakovskaya E."/>
        </authorList>
    </citation>
    <scope>NUCLEOTIDE SEQUENCE</scope>
</reference>
<dbReference type="AlphaFoldDB" id="A0A3B0UBG3"/>
<dbReference type="InterPro" id="IPR016047">
    <property type="entry name" value="M23ase_b-sheet_dom"/>
</dbReference>
<proteinExistence type="predicted"/>
<dbReference type="EMBL" id="UOES01000379">
    <property type="protein sequence ID" value="VAW28295.1"/>
    <property type="molecule type" value="Genomic_DNA"/>
</dbReference>
<sequence>NYKSEIGLLEDEIEQDQQIIDALEKDVTNLKEEYGAMIYAAYKASRGQDKLTFLFSSSSFNQFFRRIHYLNQYTEARRKQVDQINAVREMLSTQINTIEAKKISQVALLSTQLEEKNKLEKLKSKKQLAIASLNSREKEIKKEIEKRNKSLATLNKLIDDIIAKEIKAADAAKSNAHIASTKVLSADFAKNKSKLDWPVTGFVSRRFGISKDPVLKGVQHNNPGIEIQTKPNSSVKCVSDGKVLKVALIQGFNRAVIVNHGEYYSVYAKLSTVTVEKGQTIKAGEPIGTVHTGSDGIAELHFEIWKSFTKLNPEKWLENK</sequence>
<keyword evidence="2" id="KW-0175">Coiled coil</keyword>
<dbReference type="CDD" id="cd12797">
    <property type="entry name" value="M23_peptidase"/>
    <property type="match status" value="1"/>
</dbReference>
<dbReference type="PANTHER" id="PTHR21666">
    <property type="entry name" value="PEPTIDASE-RELATED"/>
    <property type="match status" value="1"/>
</dbReference>
<feature type="domain" description="M23ase beta-sheet core" evidence="3">
    <location>
        <begin position="222"/>
        <end position="313"/>
    </location>
</feature>
<dbReference type="InterPro" id="IPR050570">
    <property type="entry name" value="Cell_wall_metabolism_enzyme"/>
</dbReference>
<accession>A0A3B0UBG3</accession>
<protein>
    <recommendedName>
        <fullName evidence="3">M23ase beta-sheet core domain-containing protein</fullName>
    </recommendedName>
</protein>
<evidence type="ECO:0000313" key="4">
    <source>
        <dbReference type="EMBL" id="VAW28295.1"/>
    </source>
</evidence>
<evidence type="ECO:0000259" key="3">
    <source>
        <dbReference type="Pfam" id="PF01551"/>
    </source>
</evidence>
<name>A0A3B0UBG3_9ZZZZ</name>
<feature type="non-terminal residue" evidence="4">
    <location>
        <position position="1"/>
    </location>
</feature>
<dbReference type="Pfam" id="PF01551">
    <property type="entry name" value="Peptidase_M23"/>
    <property type="match status" value="1"/>
</dbReference>
<keyword evidence="1" id="KW-0732">Signal</keyword>
<dbReference type="Gene3D" id="6.10.250.3150">
    <property type="match status" value="1"/>
</dbReference>
<gene>
    <name evidence="4" type="ORF">MNBD_BACTEROID06-918</name>
</gene>
<feature type="coiled-coil region" evidence="2">
    <location>
        <begin position="6"/>
        <end position="33"/>
    </location>
</feature>
<dbReference type="Gene3D" id="2.70.70.10">
    <property type="entry name" value="Glucose Permease (Domain IIA)"/>
    <property type="match status" value="1"/>
</dbReference>
<dbReference type="GO" id="GO:0004222">
    <property type="term" value="F:metalloendopeptidase activity"/>
    <property type="evidence" value="ECO:0007669"/>
    <property type="project" value="TreeGrafter"/>
</dbReference>